<evidence type="ECO:0000259" key="14">
    <source>
        <dbReference type="PROSITE" id="PS51671"/>
    </source>
</evidence>
<evidence type="ECO:0000256" key="11">
    <source>
        <dbReference type="ARBA" id="ARBA00048126"/>
    </source>
</evidence>
<dbReference type="GO" id="GO:0051287">
    <property type="term" value="F:NAD binding"/>
    <property type="evidence" value="ECO:0007669"/>
    <property type="project" value="InterPro"/>
</dbReference>
<dbReference type="GO" id="GO:0047545">
    <property type="term" value="F:(S)-2-hydroxyglutarate dehydrogenase activity"/>
    <property type="evidence" value="ECO:0007669"/>
    <property type="project" value="UniProtKB-ARBA"/>
</dbReference>
<evidence type="ECO:0000256" key="6">
    <source>
        <dbReference type="ARBA" id="ARBA00021582"/>
    </source>
</evidence>
<evidence type="ECO:0000313" key="16">
    <source>
        <dbReference type="Proteomes" id="UP000199400"/>
    </source>
</evidence>
<keyword evidence="8" id="KW-0520">NAD</keyword>
<dbReference type="PANTHER" id="PTHR42789:SF1">
    <property type="entry name" value="D-ISOMER SPECIFIC 2-HYDROXYACID DEHYDROGENASE FAMILY PROTEIN (AFU_ORTHOLOGUE AFUA_6G10090)"/>
    <property type="match status" value="1"/>
</dbReference>
<dbReference type="OrthoDB" id="9793626at2"/>
<keyword evidence="9" id="KW-0718">Serine biosynthesis</keyword>
<dbReference type="Proteomes" id="UP000199400">
    <property type="component" value="Unassembled WGS sequence"/>
</dbReference>
<evidence type="ECO:0000256" key="13">
    <source>
        <dbReference type="RuleBase" id="RU003719"/>
    </source>
</evidence>
<evidence type="ECO:0000256" key="3">
    <source>
        <dbReference type="ARBA" id="ARBA00005854"/>
    </source>
</evidence>
<comment type="pathway">
    <text evidence="2">Amino-acid biosynthesis; L-serine biosynthesis; L-serine from 3-phospho-D-glycerate: step 1/3.</text>
</comment>
<organism evidence="15 16">
    <name type="scientific">Nannocystis exedens</name>
    <dbReference type="NCBI Taxonomy" id="54"/>
    <lineage>
        <taxon>Bacteria</taxon>
        <taxon>Pseudomonadati</taxon>
        <taxon>Myxococcota</taxon>
        <taxon>Polyangia</taxon>
        <taxon>Nannocystales</taxon>
        <taxon>Nannocystaceae</taxon>
        <taxon>Nannocystis</taxon>
    </lineage>
</organism>
<evidence type="ECO:0000313" key="15">
    <source>
        <dbReference type="EMBL" id="SFE27431.1"/>
    </source>
</evidence>
<evidence type="ECO:0000256" key="5">
    <source>
        <dbReference type="ARBA" id="ARBA00013143"/>
    </source>
</evidence>
<evidence type="ECO:0000256" key="7">
    <source>
        <dbReference type="ARBA" id="ARBA00023002"/>
    </source>
</evidence>
<dbReference type="InterPro" id="IPR002912">
    <property type="entry name" value="ACT_dom"/>
</dbReference>
<sequence length="401" mass="42435">MLVLIADKFPASGREVLGRLGEVVYRPELSAEQLPAALAETKADILVVRSTVVSETALAASPPLSLVVRAGAGTNTIDTAAASRRGIFVANCPGKNAIAVAELTMGLILALDRRIVDATLELRHGTWNKSKYGKARGLKGQTLGLVGFGMIAREVAVRARAFGLKLLTCAHHPIAPELLEAHGVVQVADLGALLDASDIVSVHVPYSKANHHLIGADQIARMRPGATLIHTSRGGVVDDKALAEAVRSGRLRAGLDVFEGEPAGGQADFKNIAGDVGDIYATPHIGASTEQAESAISDEVVRIIESFVARGIVHHAVNLNERVARYSLVVRHLDRVGVLAGILMALREERVNVQGMSNTIFAGGEAACATITFEQAPSDECLQRLRDHEAILAVELRAART</sequence>
<dbReference type="EMBL" id="FOMX01000011">
    <property type="protein sequence ID" value="SFE27431.1"/>
    <property type="molecule type" value="Genomic_DNA"/>
</dbReference>
<dbReference type="FunFam" id="3.40.50.720:FF:000041">
    <property type="entry name" value="D-3-phosphoglycerate dehydrogenase"/>
    <property type="match status" value="1"/>
</dbReference>
<name>A0A1I1Z6S1_9BACT</name>
<comment type="catalytic activity">
    <reaction evidence="12">
        <text>(2R)-3-phosphoglycerate + NAD(+) = 3-phosphooxypyruvate + NADH + H(+)</text>
        <dbReference type="Rhea" id="RHEA:12641"/>
        <dbReference type="ChEBI" id="CHEBI:15378"/>
        <dbReference type="ChEBI" id="CHEBI:18110"/>
        <dbReference type="ChEBI" id="CHEBI:57540"/>
        <dbReference type="ChEBI" id="CHEBI:57945"/>
        <dbReference type="ChEBI" id="CHEBI:58272"/>
        <dbReference type="EC" id="1.1.1.95"/>
    </reaction>
</comment>
<dbReference type="InterPro" id="IPR006139">
    <property type="entry name" value="D-isomer_2_OHA_DH_cat_dom"/>
</dbReference>
<dbReference type="InterPro" id="IPR036291">
    <property type="entry name" value="NAD(P)-bd_dom_sf"/>
</dbReference>
<evidence type="ECO:0000256" key="10">
    <source>
        <dbReference type="ARBA" id="ARBA00030455"/>
    </source>
</evidence>
<comment type="catalytic activity">
    <reaction evidence="11">
        <text>(R)-2-hydroxyglutarate + NAD(+) = 2-oxoglutarate + NADH + H(+)</text>
        <dbReference type="Rhea" id="RHEA:49612"/>
        <dbReference type="ChEBI" id="CHEBI:15378"/>
        <dbReference type="ChEBI" id="CHEBI:15801"/>
        <dbReference type="ChEBI" id="CHEBI:16810"/>
        <dbReference type="ChEBI" id="CHEBI:57540"/>
        <dbReference type="ChEBI" id="CHEBI:57945"/>
        <dbReference type="EC" id="1.1.1.399"/>
    </reaction>
</comment>
<dbReference type="UniPathway" id="UPA00135">
    <property type="reaction ID" value="UER00196"/>
</dbReference>
<dbReference type="Gene3D" id="3.40.50.720">
    <property type="entry name" value="NAD(P)-binding Rossmann-like Domain"/>
    <property type="match status" value="2"/>
</dbReference>
<evidence type="ECO:0000256" key="9">
    <source>
        <dbReference type="ARBA" id="ARBA00023299"/>
    </source>
</evidence>
<dbReference type="SUPFAM" id="SSF51735">
    <property type="entry name" value="NAD(P)-binding Rossmann-fold domains"/>
    <property type="match status" value="1"/>
</dbReference>
<gene>
    <name evidence="15" type="ORF">SAMN02745121_03663</name>
</gene>
<dbReference type="Pfam" id="PF00389">
    <property type="entry name" value="2-Hacid_dh"/>
    <property type="match status" value="1"/>
</dbReference>
<evidence type="ECO:0000256" key="4">
    <source>
        <dbReference type="ARBA" id="ARBA00013001"/>
    </source>
</evidence>
<dbReference type="PANTHER" id="PTHR42789">
    <property type="entry name" value="D-ISOMER SPECIFIC 2-HYDROXYACID DEHYDROGENASE FAMILY PROTEIN (AFU_ORTHOLOGUE AFUA_6G10090)"/>
    <property type="match status" value="1"/>
</dbReference>
<feature type="domain" description="ACT" evidence="14">
    <location>
        <begin position="327"/>
        <end position="401"/>
    </location>
</feature>
<protein>
    <recommendedName>
        <fullName evidence="6">D-3-phosphoglycerate dehydrogenase</fullName>
        <ecNumber evidence="4">1.1.1.399</ecNumber>
        <ecNumber evidence="5">1.1.1.95</ecNumber>
    </recommendedName>
    <alternativeName>
        <fullName evidence="10">2-oxoglutarate reductase</fullName>
    </alternativeName>
</protein>
<dbReference type="EC" id="1.1.1.95" evidence="5"/>
<reference evidence="16" key="1">
    <citation type="submission" date="2016-10" db="EMBL/GenBank/DDBJ databases">
        <authorList>
            <person name="Varghese N."/>
            <person name="Submissions S."/>
        </authorList>
    </citation>
    <scope>NUCLEOTIDE SEQUENCE [LARGE SCALE GENOMIC DNA]</scope>
    <source>
        <strain evidence="16">ATCC 25963</strain>
    </source>
</reference>
<dbReference type="PROSITE" id="PS51671">
    <property type="entry name" value="ACT"/>
    <property type="match status" value="1"/>
</dbReference>
<proteinExistence type="inferred from homology"/>
<keyword evidence="9" id="KW-0028">Amino-acid biosynthesis</keyword>
<dbReference type="STRING" id="54.SAMN02745121_03663"/>
<evidence type="ECO:0000256" key="2">
    <source>
        <dbReference type="ARBA" id="ARBA00005216"/>
    </source>
</evidence>
<dbReference type="EC" id="1.1.1.399" evidence="4"/>
<dbReference type="InterPro" id="IPR050857">
    <property type="entry name" value="D-2-hydroxyacid_DH"/>
</dbReference>
<evidence type="ECO:0000256" key="8">
    <source>
        <dbReference type="ARBA" id="ARBA00023027"/>
    </source>
</evidence>
<dbReference type="GO" id="GO:0004617">
    <property type="term" value="F:phosphoglycerate dehydrogenase activity"/>
    <property type="evidence" value="ECO:0007669"/>
    <property type="project" value="UniProtKB-EC"/>
</dbReference>
<dbReference type="SUPFAM" id="SSF55021">
    <property type="entry name" value="ACT-like"/>
    <property type="match status" value="1"/>
</dbReference>
<dbReference type="InterPro" id="IPR045865">
    <property type="entry name" value="ACT-like_dom_sf"/>
</dbReference>
<dbReference type="PROSITE" id="PS00670">
    <property type="entry name" value="D_2_HYDROXYACID_DH_2"/>
    <property type="match status" value="1"/>
</dbReference>
<keyword evidence="16" id="KW-1185">Reference proteome</keyword>
<dbReference type="Pfam" id="PF02826">
    <property type="entry name" value="2-Hacid_dh_C"/>
    <property type="match status" value="1"/>
</dbReference>
<evidence type="ECO:0000256" key="12">
    <source>
        <dbReference type="ARBA" id="ARBA00048731"/>
    </source>
</evidence>
<dbReference type="SUPFAM" id="SSF52283">
    <property type="entry name" value="Formate/glycerate dehydrogenase catalytic domain-like"/>
    <property type="match status" value="1"/>
</dbReference>
<dbReference type="AlphaFoldDB" id="A0A1I1Z6S1"/>
<comment type="similarity">
    <text evidence="3 13">Belongs to the D-isomer specific 2-hydroxyacid dehydrogenase family.</text>
</comment>
<keyword evidence="7 13" id="KW-0560">Oxidoreductase</keyword>
<evidence type="ECO:0000256" key="1">
    <source>
        <dbReference type="ARBA" id="ARBA00003800"/>
    </source>
</evidence>
<dbReference type="GO" id="GO:0006564">
    <property type="term" value="P:L-serine biosynthetic process"/>
    <property type="evidence" value="ECO:0007669"/>
    <property type="project" value="UniProtKB-KW"/>
</dbReference>
<dbReference type="Gene3D" id="3.30.70.260">
    <property type="match status" value="1"/>
</dbReference>
<dbReference type="InterPro" id="IPR029753">
    <property type="entry name" value="D-isomer_DH_CS"/>
</dbReference>
<accession>A0A1I1Z6S1</accession>
<dbReference type="InterPro" id="IPR006140">
    <property type="entry name" value="D-isomer_DH_NAD-bd"/>
</dbReference>
<comment type="function">
    <text evidence="1">Catalyzes the reversible oxidation of 3-phospho-D-glycerate to 3-phosphonooxypyruvate, the first step of the phosphorylated L-serine biosynthesis pathway. Also catalyzes the reversible oxidation of 2-hydroxyglutarate to 2-oxoglutarate.</text>
</comment>
<dbReference type="RefSeq" id="WP_096332795.1">
    <property type="nucleotide sequence ID" value="NZ_FOMX01000011.1"/>
</dbReference>